<comment type="caution">
    <text evidence="2">The sequence shown here is derived from an EMBL/GenBank/DDBJ whole genome shotgun (WGS) entry which is preliminary data.</text>
</comment>
<reference evidence="2 3" key="1">
    <citation type="submission" date="2021-01" db="EMBL/GenBank/DDBJ databases">
        <title>Chromosome-level genome assembly of a human fungal pathogen reveals clustering of transcriptionally co-regulated genes.</title>
        <authorList>
            <person name="Voorhies M."/>
            <person name="Cohen S."/>
            <person name="Shea T.P."/>
            <person name="Petrus S."/>
            <person name="Munoz J.F."/>
            <person name="Poplawski S."/>
            <person name="Goldman W.E."/>
            <person name="Michael T."/>
            <person name="Cuomo C.A."/>
            <person name="Sil A."/>
            <person name="Beyhan S."/>
        </authorList>
    </citation>
    <scope>NUCLEOTIDE SEQUENCE [LARGE SCALE GENOMIC DNA]</scope>
    <source>
        <strain evidence="2 3">G184AR</strain>
    </source>
</reference>
<protein>
    <submittedName>
        <fullName evidence="2">Uncharacterized protein</fullName>
    </submittedName>
</protein>
<dbReference type="AlphaFoldDB" id="A0A8H8D347"/>
<dbReference type="EMBL" id="JAEVHI010000002">
    <property type="protein sequence ID" value="KAG5299915.1"/>
    <property type="molecule type" value="Genomic_DNA"/>
</dbReference>
<dbReference type="VEuPathDB" id="FungiDB:I7I52_10381"/>
<accession>A0A8H8D347</accession>
<sequence length="162" mass="19121">MFQPSVQPTSVSFLPGCAMYSTCTAGAMKLICWWRRGKYQEKCNRPKCLPRDVLTGFLRQRMKALRQVHDSLALDSAKRSVIIKKIFIFYFLFIIFIFILFYFHSIVIFGYLFIYLFQLRGRDMCLTRERSLWRSVKPPCQALNLRRLETIPGELEGRWATS</sequence>
<name>A0A8H8D347_AJECA</name>
<dbReference type="Proteomes" id="UP000670092">
    <property type="component" value="Unassembled WGS sequence"/>
</dbReference>
<keyword evidence="1" id="KW-0812">Transmembrane</keyword>
<evidence type="ECO:0000256" key="1">
    <source>
        <dbReference type="SAM" id="Phobius"/>
    </source>
</evidence>
<feature type="transmembrane region" description="Helical" evidence="1">
    <location>
        <begin position="12"/>
        <end position="32"/>
    </location>
</feature>
<organism evidence="2 3">
    <name type="scientific">Ajellomyces capsulatus</name>
    <name type="common">Darling's disease fungus</name>
    <name type="synonym">Histoplasma capsulatum</name>
    <dbReference type="NCBI Taxonomy" id="5037"/>
    <lineage>
        <taxon>Eukaryota</taxon>
        <taxon>Fungi</taxon>
        <taxon>Dikarya</taxon>
        <taxon>Ascomycota</taxon>
        <taxon>Pezizomycotina</taxon>
        <taxon>Eurotiomycetes</taxon>
        <taxon>Eurotiomycetidae</taxon>
        <taxon>Onygenales</taxon>
        <taxon>Ajellomycetaceae</taxon>
        <taxon>Histoplasma</taxon>
    </lineage>
</organism>
<evidence type="ECO:0000313" key="2">
    <source>
        <dbReference type="EMBL" id="KAG5299915.1"/>
    </source>
</evidence>
<proteinExistence type="predicted"/>
<keyword evidence="1" id="KW-0472">Membrane</keyword>
<feature type="transmembrane region" description="Helical" evidence="1">
    <location>
        <begin position="87"/>
        <end position="117"/>
    </location>
</feature>
<evidence type="ECO:0000313" key="3">
    <source>
        <dbReference type="Proteomes" id="UP000670092"/>
    </source>
</evidence>
<keyword evidence="1" id="KW-1133">Transmembrane helix</keyword>
<gene>
    <name evidence="2" type="ORF">I7I52_10381</name>
</gene>